<dbReference type="InterPro" id="IPR018337">
    <property type="entry name" value="Cell_wall/Cho-bd_repeat"/>
</dbReference>
<organism evidence="3 4">
    <name type="scientific">Phoenicibacter congonensis</name>
    <dbReference type="NCBI Taxonomy" id="1944646"/>
    <lineage>
        <taxon>Bacteria</taxon>
        <taxon>Bacillati</taxon>
        <taxon>Actinomycetota</taxon>
        <taxon>Coriobacteriia</taxon>
        <taxon>Eggerthellales</taxon>
        <taxon>Eggerthellaceae</taxon>
        <taxon>Phoenicibacter</taxon>
    </lineage>
</organism>
<reference evidence="3" key="1">
    <citation type="submission" date="2023-07" db="EMBL/GenBank/DDBJ databases">
        <title>Between Cages and Wild: Unraveling the Impact of Captivity on Animal Microbiomes and Antimicrobial Resistance.</title>
        <authorList>
            <person name="Schmartz G.P."/>
            <person name="Rehner J."/>
            <person name="Schuff M.J."/>
            <person name="Becker S.L."/>
            <person name="Kravczyk M."/>
            <person name="Gurevich A."/>
            <person name="Francke R."/>
            <person name="Mueller R."/>
            <person name="Keller V."/>
            <person name="Keller A."/>
        </authorList>
    </citation>
    <scope>NUCLEOTIDE SEQUENCE</scope>
    <source>
        <strain evidence="3">S12M_St_49</strain>
    </source>
</reference>
<dbReference type="Gene3D" id="2.10.270.10">
    <property type="entry name" value="Cholin Binding"/>
    <property type="match status" value="1"/>
</dbReference>
<protein>
    <submittedName>
        <fullName evidence="3">BspA family leucine-rich repeat surface protein</fullName>
    </submittedName>
</protein>
<evidence type="ECO:0000313" key="3">
    <source>
        <dbReference type="EMBL" id="MDO4842175.1"/>
    </source>
</evidence>
<comment type="caution">
    <text evidence="3">The sequence shown here is derived from an EMBL/GenBank/DDBJ whole genome shotgun (WGS) entry which is preliminary data.</text>
</comment>
<keyword evidence="4" id="KW-1185">Reference proteome</keyword>
<feature type="signal peptide" evidence="2">
    <location>
        <begin position="1"/>
        <end position="32"/>
    </location>
</feature>
<dbReference type="SUPFAM" id="SSF52058">
    <property type="entry name" value="L domain-like"/>
    <property type="match status" value="1"/>
</dbReference>
<dbReference type="EMBL" id="JAUMVS010000108">
    <property type="protein sequence ID" value="MDO4842175.1"/>
    <property type="molecule type" value="Genomic_DNA"/>
</dbReference>
<evidence type="ECO:0000256" key="2">
    <source>
        <dbReference type="SAM" id="SignalP"/>
    </source>
</evidence>
<dbReference type="InterPro" id="IPR005046">
    <property type="entry name" value="DUF285"/>
</dbReference>
<dbReference type="Pfam" id="PF19127">
    <property type="entry name" value="Choline_bind_3"/>
    <property type="match status" value="1"/>
</dbReference>
<dbReference type="InterPro" id="IPR032675">
    <property type="entry name" value="LRR_dom_sf"/>
</dbReference>
<name>A0AA43U9C3_9ACTN</name>
<sequence length="464" mass="51991">MRKPAATAIVALAASFAAALIFTLATPSAVYATDLEAAPASSEEVSDDQGEAAWRIEDGQLIIDGELPEWGPLSDNGSFAPWSDSRKEIESVVVLPGSKATTCYQMFSGCSSLVSIEGLENLDTSEVDDMGGMFSSCVSLEELNLSPLDTSNVTDMSCMFDYCASLKVLNLHGLNTSKLQLMGAMFLGCVELKELDLSSFDTSSVANMDFLFWDCLRLTKLTLGKDFKFLTEYFALPRTSSWYAYTDSGMVRMQDNKQMMETQSSTSRAMMYAINGWSTETIENVVEERWFDEGIMAENHAFYDPDSDAWYWADEGGTIAQGKDVFIPKDETHRENGGKWVRFDDERRMIKGEDCQNGNWYYFDLITGEMAKGEKYLDFDAEHTGWYYYNEITGIMFHGDTYMRSSGGKWVRYNANSGKMVKGLQYFDGAWYYFDSITGAMAHGRAFVPEWGTYAIFDLITGRG</sequence>
<evidence type="ECO:0000256" key="1">
    <source>
        <dbReference type="ARBA" id="ARBA00022737"/>
    </source>
</evidence>
<keyword evidence="1" id="KW-0677">Repeat</keyword>
<feature type="chain" id="PRO_5041246161" evidence="2">
    <location>
        <begin position="33"/>
        <end position="464"/>
    </location>
</feature>
<dbReference type="Proteomes" id="UP001168575">
    <property type="component" value="Unassembled WGS sequence"/>
</dbReference>
<dbReference type="NCBIfam" id="TIGR02167">
    <property type="entry name" value="Liste_lipo_26"/>
    <property type="match status" value="3"/>
</dbReference>
<dbReference type="Gene3D" id="3.80.10.10">
    <property type="entry name" value="Ribonuclease Inhibitor"/>
    <property type="match status" value="1"/>
</dbReference>
<gene>
    <name evidence="3" type="ORF">Q3982_05810</name>
</gene>
<dbReference type="Pfam" id="PF03382">
    <property type="entry name" value="DUF285"/>
    <property type="match status" value="1"/>
</dbReference>
<accession>A0AA43U9C3</accession>
<dbReference type="AlphaFoldDB" id="A0AA43U9C3"/>
<evidence type="ECO:0000313" key="4">
    <source>
        <dbReference type="Proteomes" id="UP001168575"/>
    </source>
</evidence>
<proteinExistence type="predicted"/>
<keyword evidence="2" id="KW-0732">Signal</keyword>
<dbReference type="InterPro" id="IPR011889">
    <property type="entry name" value="Liste_lipo_26"/>
</dbReference>
<dbReference type="SUPFAM" id="SSF69360">
    <property type="entry name" value="Cell wall binding repeat"/>
    <property type="match status" value="1"/>
</dbReference>